<comment type="caution">
    <text evidence="1">The sequence shown here is derived from an EMBL/GenBank/DDBJ whole genome shotgun (WGS) entry which is preliminary data.</text>
</comment>
<dbReference type="Proteomes" id="UP000217944">
    <property type="component" value="Unassembled WGS sequence"/>
</dbReference>
<organism evidence="1 2">
    <name type="scientific">Lebetimonas natsushimae</name>
    <dbReference type="NCBI Taxonomy" id="1936991"/>
    <lineage>
        <taxon>Bacteria</taxon>
        <taxon>Pseudomonadati</taxon>
        <taxon>Campylobacterota</taxon>
        <taxon>Epsilonproteobacteria</taxon>
        <taxon>Nautiliales</taxon>
        <taxon>Nautiliaceae</taxon>
        <taxon>Lebetimonas</taxon>
    </lineage>
</organism>
<proteinExistence type="predicted"/>
<evidence type="ECO:0000313" key="2">
    <source>
        <dbReference type="Proteomes" id="UP000217944"/>
    </source>
</evidence>
<dbReference type="AlphaFoldDB" id="A0A292YC72"/>
<evidence type="ECO:0000313" key="1">
    <source>
        <dbReference type="EMBL" id="GAX87348.1"/>
    </source>
</evidence>
<dbReference type="GO" id="GO:0003887">
    <property type="term" value="F:DNA-directed DNA polymerase activity"/>
    <property type="evidence" value="ECO:0007669"/>
    <property type="project" value="UniProtKB-EC"/>
</dbReference>
<dbReference type="Gene3D" id="3.40.50.300">
    <property type="entry name" value="P-loop containing nucleotide triphosphate hydrolases"/>
    <property type="match status" value="1"/>
</dbReference>
<dbReference type="RefSeq" id="WP_096258490.1">
    <property type="nucleotide sequence ID" value="NZ_BDME01000001.1"/>
</dbReference>
<name>A0A292YC72_9BACT</name>
<keyword evidence="1" id="KW-0548">Nucleotidyltransferase</keyword>
<dbReference type="SUPFAM" id="SSF52540">
    <property type="entry name" value="P-loop containing nucleoside triphosphate hydrolases"/>
    <property type="match status" value="1"/>
</dbReference>
<dbReference type="OrthoDB" id="9811073at2"/>
<dbReference type="Pfam" id="PF13177">
    <property type="entry name" value="DNA_pol3_delta2"/>
    <property type="match status" value="1"/>
</dbReference>
<sequence length="183" mass="21267">MSKIIVTNDFEKLIEETKADEKIVVDEFKVEHVGMLKDVSYLTSKNKKTILIAAKKYNLISQNALLKILEEPPANTDFILVTTSKYALIDTIKSRLSIEYKKYENKQELDINLDKINNELILDLLKKDLDKEEIKLIIYNLINKKNLKNEELKVLSNAVKMLELNIEKKAVLAYIMLYFKGKE</sequence>
<dbReference type="EMBL" id="BDME01000001">
    <property type="protein sequence ID" value="GAX87348.1"/>
    <property type="molecule type" value="Genomic_DNA"/>
</dbReference>
<protein>
    <submittedName>
        <fullName evidence="1">DNA polymerase III subunit delta</fullName>
        <ecNumber evidence="1">2.7.7.7</ecNumber>
    </submittedName>
</protein>
<reference evidence="1 2" key="1">
    <citation type="journal article" date="2017" name="Syst. Appl. Microbiol.">
        <title>Lebetimonas natsushimae sp. nov., a novel strictly anaerobic, moderately thermophilic chemoautotroph isolated from a deep-sea hydrothermal vent polychaete nest in the Mid-Okinawa Trough.</title>
        <authorList>
            <person name="Nagata R."/>
            <person name="Takaki Y."/>
            <person name="Tame A."/>
            <person name="Nunoura T."/>
            <person name="Muto H."/>
            <person name="Mino S."/>
            <person name="Sawayama S."/>
            <person name="Takai K."/>
            <person name="Nakagawa S."/>
        </authorList>
    </citation>
    <scope>NUCLEOTIDE SEQUENCE [LARGE SCALE GENOMIC DNA]</scope>
    <source>
        <strain evidence="1 2">HS1857</strain>
    </source>
</reference>
<keyword evidence="2" id="KW-1185">Reference proteome</keyword>
<dbReference type="InterPro" id="IPR027417">
    <property type="entry name" value="P-loop_NTPase"/>
</dbReference>
<keyword evidence="1" id="KW-0808">Transferase</keyword>
<accession>A0A292YC72</accession>
<dbReference type="EC" id="2.7.7.7" evidence="1"/>
<gene>
    <name evidence="1" type="ORF">LNAT_P0643</name>
</gene>